<dbReference type="GO" id="GO:0022618">
    <property type="term" value="P:protein-RNA complex assembly"/>
    <property type="evidence" value="ECO:0007669"/>
    <property type="project" value="TreeGrafter"/>
</dbReference>
<evidence type="ECO:0000313" key="5">
    <source>
        <dbReference type="EMBL" id="GBE59777.1"/>
    </source>
</evidence>
<dbReference type="InterPro" id="IPR038464">
    <property type="entry name" value="Ribosomal_eL38_sf"/>
</dbReference>
<dbReference type="PANTHER" id="PTHR10965">
    <property type="entry name" value="60S RIBOSOMAL PROTEIN L38"/>
    <property type="match status" value="1"/>
</dbReference>
<evidence type="ECO:0000256" key="2">
    <source>
        <dbReference type="ARBA" id="ARBA00022980"/>
    </source>
</evidence>
<keyword evidence="6" id="KW-1185">Reference proteome</keyword>
<dbReference type="GO" id="GO:0022625">
    <property type="term" value="C:cytosolic large ribosomal subunit"/>
    <property type="evidence" value="ECO:0007669"/>
    <property type="project" value="TreeGrafter"/>
</dbReference>
<evidence type="ECO:0000256" key="1">
    <source>
        <dbReference type="ARBA" id="ARBA00007803"/>
    </source>
</evidence>
<keyword evidence="2 4" id="KW-0689">Ribosomal protein</keyword>
<dbReference type="GO" id="GO:0003735">
    <property type="term" value="F:structural constituent of ribosome"/>
    <property type="evidence" value="ECO:0007669"/>
    <property type="project" value="InterPro"/>
</dbReference>
<dbReference type="RefSeq" id="XP_028866020.1">
    <property type="nucleotide sequence ID" value="XM_029010187.1"/>
</dbReference>
<keyword evidence="3 4" id="KW-0687">Ribonucleoprotein</keyword>
<dbReference type="EMBL" id="BDSA01000001">
    <property type="protein sequence ID" value="GBE59777.1"/>
    <property type="molecule type" value="Genomic_DNA"/>
</dbReference>
<comment type="similarity">
    <text evidence="1 4">Belongs to the eukaryotic ribosomal protein eL38 family.</text>
</comment>
<comment type="caution">
    <text evidence="5">The sequence shown here is derived from an EMBL/GenBank/DDBJ whole genome shotgun (WGS) entry which is preliminary data.</text>
</comment>
<dbReference type="AlphaFoldDB" id="A0A2H6K9V2"/>
<dbReference type="GO" id="GO:0006412">
    <property type="term" value="P:translation"/>
    <property type="evidence" value="ECO:0007669"/>
    <property type="project" value="InterPro"/>
</dbReference>
<proteinExistence type="inferred from homology"/>
<evidence type="ECO:0000256" key="4">
    <source>
        <dbReference type="RuleBase" id="RU003445"/>
    </source>
</evidence>
<accession>A0A2H6K9V2</accession>
<gene>
    <name evidence="5" type="ORF">BOVATA_012700</name>
</gene>
<dbReference type="Gene3D" id="3.30.720.90">
    <property type="match status" value="1"/>
</dbReference>
<organism evidence="5 6">
    <name type="scientific">Babesia ovata</name>
    <dbReference type="NCBI Taxonomy" id="189622"/>
    <lineage>
        <taxon>Eukaryota</taxon>
        <taxon>Sar</taxon>
        <taxon>Alveolata</taxon>
        <taxon>Apicomplexa</taxon>
        <taxon>Aconoidasida</taxon>
        <taxon>Piroplasmida</taxon>
        <taxon>Babesiidae</taxon>
        <taxon>Babesia</taxon>
    </lineage>
</organism>
<dbReference type="VEuPathDB" id="PiroplasmaDB:BOVATA_012700"/>
<dbReference type="OrthoDB" id="10250488at2759"/>
<reference evidence="5 6" key="1">
    <citation type="journal article" date="2017" name="BMC Genomics">
        <title>Whole-genome assembly of Babesia ovata and comparative genomics between closely related pathogens.</title>
        <authorList>
            <person name="Yamagishi J."/>
            <person name="Asada M."/>
            <person name="Hakimi H."/>
            <person name="Tanaka T.Q."/>
            <person name="Sugimoto C."/>
            <person name="Kawazu S."/>
        </authorList>
    </citation>
    <scope>NUCLEOTIDE SEQUENCE [LARGE SCALE GENOMIC DNA]</scope>
    <source>
        <strain evidence="5 6">Miyake</strain>
    </source>
</reference>
<dbReference type="GeneID" id="39873547"/>
<sequence>MPRALKDLRDYLAVLKRPDARSVTVYRKTRKGGVLLTKFKVRCSKYLYTLTVPNQAKANKIEASIPSHIKKLVVAAKKK</sequence>
<protein>
    <submittedName>
        <fullName evidence="5">Ribosomal protein RPL38</fullName>
    </submittedName>
</protein>
<name>A0A2H6K9V2_9APIC</name>
<evidence type="ECO:0000313" key="6">
    <source>
        <dbReference type="Proteomes" id="UP000236319"/>
    </source>
</evidence>
<dbReference type="PANTHER" id="PTHR10965:SF0">
    <property type="entry name" value="LARGE RIBOSOMAL SUBUNIT PROTEIN EL38"/>
    <property type="match status" value="1"/>
</dbReference>
<dbReference type="Pfam" id="PF01781">
    <property type="entry name" value="Ribosomal_L38e"/>
    <property type="match status" value="1"/>
</dbReference>
<dbReference type="Proteomes" id="UP000236319">
    <property type="component" value="Unassembled WGS sequence"/>
</dbReference>
<evidence type="ECO:0000256" key="3">
    <source>
        <dbReference type="ARBA" id="ARBA00023274"/>
    </source>
</evidence>
<dbReference type="InterPro" id="IPR002675">
    <property type="entry name" value="Ribosomal_eL38"/>
</dbReference>